<evidence type="ECO:0000313" key="2">
    <source>
        <dbReference type="EMBL" id="MDN7242994.1"/>
    </source>
</evidence>
<dbReference type="SUPFAM" id="SSF141259">
    <property type="entry name" value="CarD-like"/>
    <property type="match status" value="1"/>
</dbReference>
<dbReference type="Pfam" id="PF02559">
    <property type="entry name" value="CarD_TRCF_RID"/>
    <property type="match status" value="1"/>
</dbReference>
<dbReference type="Gene3D" id="1.20.58.1290">
    <property type="entry name" value="CarD-like, C-terminal domain"/>
    <property type="match status" value="1"/>
</dbReference>
<reference evidence="2 3" key="1">
    <citation type="submission" date="2023-06" db="EMBL/GenBank/DDBJ databases">
        <title>Novel species in genus Planococcus.</title>
        <authorList>
            <person name="Ning S."/>
        </authorList>
    </citation>
    <scope>NUCLEOTIDE SEQUENCE [LARGE SCALE GENOMIC DNA]</scope>
    <source>
        <strain evidence="2 3">N028</strain>
    </source>
</reference>
<dbReference type="Proteomes" id="UP001172055">
    <property type="component" value="Unassembled WGS sequence"/>
</dbReference>
<comment type="caution">
    <text evidence="2">The sequence shown here is derived from an EMBL/GenBank/DDBJ whole genome shotgun (WGS) entry which is preliminary data.</text>
</comment>
<dbReference type="PANTHER" id="PTHR38447">
    <property type="entry name" value="TRANSCRIPTION FACTOR YDEB-RELATED"/>
    <property type="match status" value="1"/>
</dbReference>
<dbReference type="InterPro" id="IPR003711">
    <property type="entry name" value="CarD-like/TRCF_RID"/>
</dbReference>
<keyword evidence="3" id="KW-1185">Reference proteome</keyword>
<protein>
    <submittedName>
        <fullName evidence="2">CarD family transcriptional regulator</fullName>
    </submittedName>
</protein>
<gene>
    <name evidence="2" type="ORF">QWY14_14355</name>
</gene>
<dbReference type="InterPro" id="IPR048792">
    <property type="entry name" value="CarD_C"/>
</dbReference>
<dbReference type="Pfam" id="PF21095">
    <property type="entry name" value="CarD_C"/>
    <property type="match status" value="1"/>
</dbReference>
<dbReference type="InterPro" id="IPR036101">
    <property type="entry name" value="CarD-like/TRCF_RID_sf"/>
</dbReference>
<dbReference type="SMART" id="SM01058">
    <property type="entry name" value="CarD_TRCF"/>
    <property type="match status" value="1"/>
</dbReference>
<dbReference type="PANTHER" id="PTHR38447:SF1">
    <property type="entry name" value="RNA POLYMERASE-BINDING TRANSCRIPTION FACTOR CARD"/>
    <property type="match status" value="1"/>
</dbReference>
<dbReference type="RefSeq" id="WP_301724540.1">
    <property type="nucleotide sequence ID" value="NZ_JAUJWV010000002.1"/>
</dbReference>
<organism evidence="2 3">
    <name type="scientific">Planococcus shixiaomingii</name>
    <dbReference type="NCBI Taxonomy" id="3058393"/>
    <lineage>
        <taxon>Bacteria</taxon>
        <taxon>Bacillati</taxon>
        <taxon>Bacillota</taxon>
        <taxon>Bacilli</taxon>
        <taxon>Bacillales</taxon>
        <taxon>Caryophanaceae</taxon>
        <taxon>Planococcus</taxon>
    </lineage>
</organism>
<evidence type="ECO:0000259" key="1">
    <source>
        <dbReference type="SMART" id="SM01058"/>
    </source>
</evidence>
<proteinExistence type="predicted"/>
<name>A0ABT8N531_9BACL</name>
<feature type="domain" description="CarD-like/TRCF RNAP-interacting" evidence="1">
    <location>
        <begin position="1"/>
        <end position="112"/>
    </location>
</feature>
<dbReference type="EMBL" id="JAUJWV010000002">
    <property type="protein sequence ID" value="MDN7242994.1"/>
    <property type="molecule type" value="Genomic_DNA"/>
</dbReference>
<sequence length="167" mass="19345">MFNIGDLIIYSAHGICQIDDICDETVAGVTKKYYKLHPYESNHHITIRTPVDNDKVLMLSMIPKEEVTDIMDAFKEPALEWDNNPNMRLQYFSDIINTGERKEIAKVVNTLMRKKIEVKLDGKNLYERDHKVLNSTQTILFKELSIALDTTFEEVNQLAIRLINENS</sequence>
<evidence type="ECO:0000313" key="3">
    <source>
        <dbReference type="Proteomes" id="UP001172055"/>
    </source>
</evidence>
<dbReference type="Gene3D" id="2.40.10.170">
    <property type="match status" value="1"/>
</dbReference>
<dbReference type="InterPro" id="IPR052531">
    <property type="entry name" value="CarD-like_regulator"/>
</dbReference>
<dbReference type="InterPro" id="IPR042215">
    <property type="entry name" value="CarD-like_C"/>
</dbReference>
<accession>A0ABT8N531</accession>